<protein>
    <submittedName>
        <fullName evidence="1">Uncharacterized protein</fullName>
    </submittedName>
</protein>
<dbReference type="Proteomes" id="UP000521358">
    <property type="component" value="Unassembled WGS sequence"/>
</dbReference>
<dbReference type="RefSeq" id="WP_167799032.1">
    <property type="nucleotide sequence ID" value="NZ_CP081459.1"/>
</dbReference>
<proteinExistence type="predicted"/>
<comment type="caution">
    <text evidence="1">The sequence shown here is derived from an EMBL/GenBank/DDBJ whole genome shotgun (WGS) entry which is preliminary data.</text>
</comment>
<dbReference type="AlphaFoldDB" id="A0A369AXL9"/>
<gene>
    <name evidence="1" type="ORF">HED35_06655</name>
</gene>
<accession>A0A369AXL9</accession>
<reference evidence="1 2" key="1">
    <citation type="submission" date="2020-03" db="EMBL/GenBank/DDBJ databases">
        <title>Bacterial samples isolated from urine from healthy bovine heifers (Gyr breed).</title>
        <authorList>
            <person name="Giannattasio-Ferraz S."/>
            <person name="Maskeri L."/>
            <person name="Penido A."/>
            <person name="Barbosa-Stancioli E.F."/>
            <person name="Putonti C."/>
        </authorList>
    </citation>
    <scope>NUCLEOTIDE SEQUENCE [LARGE SCALE GENOMIC DNA]</scope>
    <source>
        <strain evidence="1 2">UFMG-H7</strain>
    </source>
</reference>
<organism evidence="1 2">
    <name type="scientific">Vagococcus fluvialis</name>
    <dbReference type="NCBI Taxonomy" id="2738"/>
    <lineage>
        <taxon>Bacteria</taxon>
        <taxon>Bacillati</taxon>
        <taxon>Bacillota</taxon>
        <taxon>Bacilli</taxon>
        <taxon>Lactobacillales</taxon>
        <taxon>Enterococcaceae</taxon>
        <taxon>Vagococcus</taxon>
    </lineage>
</organism>
<evidence type="ECO:0000313" key="2">
    <source>
        <dbReference type="Proteomes" id="UP000521358"/>
    </source>
</evidence>
<sequence length="55" mass="6862">MDLKNRLQEQYVNYRDMMKEKDLVEDVRQTIPFMNEVKKAKLTKENTRKWHSKLY</sequence>
<evidence type="ECO:0000313" key="1">
    <source>
        <dbReference type="EMBL" id="NKC67759.1"/>
    </source>
</evidence>
<dbReference type="EMBL" id="JAAVMB010000006">
    <property type="protein sequence ID" value="NKC67759.1"/>
    <property type="molecule type" value="Genomic_DNA"/>
</dbReference>
<dbReference type="GeneID" id="63147629"/>
<name>A0A369AXL9_9ENTE</name>